<dbReference type="Proteomes" id="UP000018852">
    <property type="component" value="Unassembled WGS sequence"/>
</dbReference>
<accession>W1VJC7</accession>
<gene>
    <name evidence="4" type="ORF">Q605_AUC00734G0002</name>
</gene>
<organism evidence="4 5">
    <name type="scientific">Actinomyces urogenitalis DORA_12</name>
    <dbReference type="NCBI Taxonomy" id="1403939"/>
    <lineage>
        <taxon>Bacteria</taxon>
        <taxon>Bacillati</taxon>
        <taxon>Actinomycetota</taxon>
        <taxon>Actinomycetes</taxon>
        <taxon>Actinomycetales</taxon>
        <taxon>Actinomycetaceae</taxon>
        <taxon>Actinomyces</taxon>
    </lineage>
</organism>
<keyword evidence="2" id="KW-0812">Transmembrane</keyword>
<evidence type="ECO:0000256" key="2">
    <source>
        <dbReference type="SAM" id="Phobius"/>
    </source>
</evidence>
<evidence type="ECO:0000259" key="3">
    <source>
        <dbReference type="Pfam" id="PF13399"/>
    </source>
</evidence>
<feature type="domain" description="LytR/CpsA/Psr regulator C-terminal" evidence="3">
    <location>
        <begin position="142"/>
        <end position="230"/>
    </location>
</feature>
<evidence type="ECO:0000256" key="1">
    <source>
        <dbReference type="SAM" id="MobiDB-lite"/>
    </source>
</evidence>
<evidence type="ECO:0000313" key="4">
    <source>
        <dbReference type="EMBL" id="ETJ04179.1"/>
    </source>
</evidence>
<dbReference type="EMBL" id="AZLV01000734">
    <property type="protein sequence ID" value="ETJ04179.1"/>
    <property type="molecule type" value="Genomic_DNA"/>
</dbReference>
<comment type="caution">
    <text evidence="4">The sequence shown here is derived from an EMBL/GenBank/DDBJ whole genome shotgun (WGS) entry which is preliminary data.</text>
</comment>
<protein>
    <recommendedName>
        <fullName evidence="3">LytR/CpsA/Psr regulator C-terminal domain-containing protein</fullName>
    </recommendedName>
</protein>
<evidence type="ECO:0000313" key="5">
    <source>
        <dbReference type="Proteomes" id="UP000018852"/>
    </source>
</evidence>
<dbReference type="Pfam" id="PF13399">
    <property type="entry name" value="LytR_C"/>
    <property type="match status" value="1"/>
</dbReference>
<feature type="region of interest" description="Disordered" evidence="1">
    <location>
        <begin position="88"/>
        <end position="133"/>
    </location>
</feature>
<proteinExistence type="predicted"/>
<dbReference type="AlphaFoldDB" id="W1VJC7"/>
<feature type="region of interest" description="Disordered" evidence="1">
    <location>
        <begin position="1"/>
        <end position="28"/>
    </location>
</feature>
<keyword evidence="2" id="KW-0472">Membrane</keyword>
<keyword evidence="2" id="KW-1133">Transmembrane helix</keyword>
<dbReference type="Gene3D" id="3.30.70.2390">
    <property type="match status" value="1"/>
</dbReference>
<name>W1VJC7_9ACTO</name>
<sequence length="232" mass="24077">MSAPRSRPSDYSHDVSPYEYPDDEFDARNDEAHEPIGVHRAPVPAWRSWVPLLAVIVIVPLLAWAAVTLLGKAGYTAPSAQGSASASATAELAGGEEATEATAAAEGEQTAAPQESAAGESEPVQTEEPAAPAVQDADLTTGVTIHNGSSVNGLAGRTGDRLANAGYTDVNVQQGVYRQSTPETTTIYYASADNEATARAIGEALGITNVVESAEVAQSNPIVIVLRSDFTE</sequence>
<dbReference type="InterPro" id="IPR027381">
    <property type="entry name" value="LytR/CpsA/Psr_C"/>
</dbReference>
<feature type="transmembrane region" description="Helical" evidence="2">
    <location>
        <begin position="49"/>
        <end position="70"/>
    </location>
</feature>
<reference evidence="4 5" key="1">
    <citation type="submission" date="2013-12" db="EMBL/GenBank/DDBJ databases">
        <title>A Varibaculum cambriense genome reconstructed from a premature infant gut community with otherwise low bacterial novelty that shifts toward anaerobic metabolism during the third week of life.</title>
        <authorList>
            <person name="Brown C.T."/>
            <person name="Sharon I."/>
            <person name="Thomas B.C."/>
            <person name="Castelle C.J."/>
            <person name="Morowitz M.J."/>
            <person name="Banfield J.F."/>
        </authorList>
    </citation>
    <scope>NUCLEOTIDE SEQUENCE [LARGE SCALE GENOMIC DNA]</scope>
    <source>
        <strain evidence="5">DORA_12</strain>
    </source>
</reference>
<dbReference type="PATRIC" id="fig|1403939.3.peg.927"/>
<feature type="compositionally biased region" description="Low complexity" evidence="1">
    <location>
        <begin position="88"/>
        <end position="112"/>
    </location>
</feature>